<keyword evidence="2" id="KW-0964">Secreted</keyword>
<dbReference type="PANTHER" id="PTHR20914">
    <property type="entry name" value="LY6/PLAUR DOMAIN-CONTAINING PROTEIN 8"/>
    <property type="match status" value="1"/>
</dbReference>
<dbReference type="InterPro" id="IPR016054">
    <property type="entry name" value="LY6_UPA_recep-like"/>
</dbReference>
<evidence type="ECO:0000256" key="4">
    <source>
        <dbReference type="SAM" id="SignalP"/>
    </source>
</evidence>
<keyword evidence="7" id="KW-1185">Reference proteome</keyword>
<dbReference type="Gene3D" id="2.10.60.10">
    <property type="entry name" value="CD59"/>
    <property type="match status" value="3"/>
</dbReference>
<dbReference type="Pfam" id="PF00021">
    <property type="entry name" value="UPAR_LY6"/>
    <property type="match status" value="3"/>
</dbReference>
<dbReference type="SUPFAM" id="SSF57302">
    <property type="entry name" value="Snake toxin-like"/>
    <property type="match status" value="3"/>
</dbReference>
<feature type="domain" description="UPAR/Ly6" evidence="5">
    <location>
        <begin position="209"/>
        <end position="296"/>
    </location>
</feature>
<protein>
    <recommendedName>
        <fullName evidence="5">UPAR/Ly6 domain-containing protein</fullName>
    </recommendedName>
</protein>
<dbReference type="PANTHER" id="PTHR20914:SF40">
    <property type="entry name" value="UROKINASE PLASMINOGEN ACTIVATOR SURFACE RECEPTOR-LIKE"/>
    <property type="match status" value="1"/>
</dbReference>
<sequence>MRWAWTLVVFCGLLQPGLCLECLECHGLPYNCTETVRECYAHQPTCISTAYSYEDASGTKELLVKGCSQGLSCNESAYVNMGTRAVYISNTCCSRNQCNSGTYYAKATVSQADCAVCSGDSASCSSPALRVMHCTGVQDLCMSITTLTIFRGAARETVVKGCGTGPLCGRTLEYNTGNTTLYNKVECCHPRNCKPQVPTVSVNNTLNGLQCFACNETGKNECNATRITTVNCTGQMNRCLDIVDFGQGKTLMRGCCSEDVCRGLPASLSVPSYQSLYCCQGNLCNNGNIASYFSGGRSLQVSGASLAGILLLGTAWWWAL</sequence>
<dbReference type="GO" id="GO:0005576">
    <property type="term" value="C:extracellular region"/>
    <property type="evidence" value="ECO:0007669"/>
    <property type="project" value="UniProtKB-SubCell"/>
</dbReference>
<gene>
    <name evidence="6" type="ORF">NDU88_011159</name>
</gene>
<dbReference type="InterPro" id="IPR050918">
    <property type="entry name" value="CNF-like_PLA2_Inhibitor"/>
</dbReference>
<name>A0AAV7Q2B0_PLEWA</name>
<evidence type="ECO:0000259" key="5">
    <source>
        <dbReference type="SMART" id="SM00134"/>
    </source>
</evidence>
<feature type="chain" id="PRO_5043406522" description="UPAR/Ly6 domain-containing protein" evidence="4">
    <location>
        <begin position="20"/>
        <end position="320"/>
    </location>
</feature>
<comment type="caution">
    <text evidence="6">The sequence shown here is derived from an EMBL/GenBank/DDBJ whole genome shotgun (WGS) entry which is preliminary data.</text>
</comment>
<evidence type="ECO:0000256" key="2">
    <source>
        <dbReference type="ARBA" id="ARBA00022525"/>
    </source>
</evidence>
<evidence type="ECO:0000313" key="6">
    <source>
        <dbReference type="EMBL" id="KAJ1132858.1"/>
    </source>
</evidence>
<proteinExistence type="predicted"/>
<feature type="domain" description="UPAR/Ly6" evidence="5">
    <location>
        <begin position="20"/>
        <end position="110"/>
    </location>
</feature>
<feature type="signal peptide" evidence="4">
    <location>
        <begin position="1"/>
        <end position="19"/>
    </location>
</feature>
<dbReference type="PROSITE" id="PS00983">
    <property type="entry name" value="LY6_UPAR"/>
    <property type="match status" value="1"/>
</dbReference>
<dbReference type="Proteomes" id="UP001066276">
    <property type="component" value="Chromosome 7"/>
</dbReference>
<evidence type="ECO:0000256" key="1">
    <source>
        <dbReference type="ARBA" id="ARBA00004613"/>
    </source>
</evidence>
<dbReference type="InterPro" id="IPR018363">
    <property type="entry name" value="CD59_antigen_CS"/>
</dbReference>
<keyword evidence="3 4" id="KW-0732">Signal</keyword>
<evidence type="ECO:0000313" key="7">
    <source>
        <dbReference type="Proteomes" id="UP001066276"/>
    </source>
</evidence>
<feature type="domain" description="UPAR/Ly6" evidence="5">
    <location>
        <begin position="113"/>
        <end position="203"/>
    </location>
</feature>
<dbReference type="InterPro" id="IPR045860">
    <property type="entry name" value="Snake_toxin-like_sf"/>
</dbReference>
<organism evidence="6 7">
    <name type="scientific">Pleurodeles waltl</name>
    <name type="common">Iberian ribbed newt</name>
    <dbReference type="NCBI Taxonomy" id="8319"/>
    <lineage>
        <taxon>Eukaryota</taxon>
        <taxon>Metazoa</taxon>
        <taxon>Chordata</taxon>
        <taxon>Craniata</taxon>
        <taxon>Vertebrata</taxon>
        <taxon>Euteleostomi</taxon>
        <taxon>Amphibia</taxon>
        <taxon>Batrachia</taxon>
        <taxon>Caudata</taxon>
        <taxon>Salamandroidea</taxon>
        <taxon>Salamandridae</taxon>
        <taxon>Pleurodelinae</taxon>
        <taxon>Pleurodeles</taxon>
    </lineage>
</organism>
<dbReference type="SMART" id="SM00134">
    <property type="entry name" value="LU"/>
    <property type="match status" value="3"/>
</dbReference>
<accession>A0AAV7Q2B0</accession>
<evidence type="ECO:0000256" key="3">
    <source>
        <dbReference type="ARBA" id="ARBA00022729"/>
    </source>
</evidence>
<dbReference type="AlphaFoldDB" id="A0AAV7Q2B0"/>
<comment type="subcellular location">
    <subcellularLocation>
        <location evidence="1">Secreted</location>
    </subcellularLocation>
</comment>
<dbReference type="EMBL" id="JANPWB010000011">
    <property type="protein sequence ID" value="KAJ1132858.1"/>
    <property type="molecule type" value="Genomic_DNA"/>
</dbReference>
<reference evidence="6" key="1">
    <citation type="journal article" date="2022" name="bioRxiv">
        <title>Sequencing and chromosome-scale assembly of the giantPleurodeles waltlgenome.</title>
        <authorList>
            <person name="Brown T."/>
            <person name="Elewa A."/>
            <person name="Iarovenko S."/>
            <person name="Subramanian E."/>
            <person name="Araus A.J."/>
            <person name="Petzold A."/>
            <person name="Susuki M."/>
            <person name="Suzuki K.-i.T."/>
            <person name="Hayashi T."/>
            <person name="Toyoda A."/>
            <person name="Oliveira C."/>
            <person name="Osipova E."/>
            <person name="Leigh N.D."/>
            <person name="Simon A."/>
            <person name="Yun M.H."/>
        </authorList>
    </citation>
    <scope>NUCLEOTIDE SEQUENCE</scope>
    <source>
        <strain evidence="6">20211129_DDA</strain>
        <tissue evidence="6">Liver</tissue>
    </source>
</reference>